<protein>
    <submittedName>
        <fullName evidence="1">Uncharacterized protein</fullName>
    </submittedName>
</protein>
<name>X1V5C2_9ZZZZ</name>
<organism evidence="1">
    <name type="scientific">marine sediment metagenome</name>
    <dbReference type="NCBI Taxonomy" id="412755"/>
    <lineage>
        <taxon>unclassified sequences</taxon>
        <taxon>metagenomes</taxon>
        <taxon>ecological metagenomes</taxon>
    </lineage>
</organism>
<dbReference type="AlphaFoldDB" id="X1V5C2"/>
<reference evidence="1" key="1">
    <citation type="journal article" date="2014" name="Front. Microbiol.">
        <title>High frequency of phylogenetically diverse reductive dehalogenase-homologous genes in deep subseafloor sedimentary metagenomes.</title>
        <authorList>
            <person name="Kawai M."/>
            <person name="Futagami T."/>
            <person name="Toyoda A."/>
            <person name="Takaki Y."/>
            <person name="Nishi S."/>
            <person name="Hori S."/>
            <person name="Arai W."/>
            <person name="Tsubouchi T."/>
            <person name="Morono Y."/>
            <person name="Uchiyama I."/>
            <person name="Ito T."/>
            <person name="Fujiyama A."/>
            <person name="Inagaki F."/>
            <person name="Takami H."/>
        </authorList>
    </citation>
    <scope>NUCLEOTIDE SEQUENCE</scope>
    <source>
        <strain evidence="1">Expedition CK06-06</strain>
    </source>
</reference>
<proteinExistence type="predicted"/>
<sequence>MLISDYDSERGTTRLISLVVLSILNDPPHYNT</sequence>
<dbReference type="EMBL" id="BARW01021143">
    <property type="protein sequence ID" value="GAI99834.1"/>
    <property type="molecule type" value="Genomic_DNA"/>
</dbReference>
<accession>X1V5C2</accession>
<comment type="caution">
    <text evidence="1">The sequence shown here is derived from an EMBL/GenBank/DDBJ whole genome shotgun (WGS) entry which is preliminary data.</text>
</comment>
<evidence type="ECO:0000313" key="1">
    <source>
        <dbReference type="EMBL" id="GAI99834.1"/>
    </source>
</evidence>
<gene>
    <name evidence="1" type="ORF">S12H4_35570</name>
</gene>
<feature type="non-terminal residue" evidence="1">
    <location>
        <position position="32"/>
    </location>
</feature>